<dbReference type="AlphaFoldDB" id="A0AAD8AW27"/>
<organism evidence="2 3">
    <name type="scientific">Biomphalaria pfeifferi</name>
    <name type="common">Bloodfluke planorb</name>
    <name type="synonym">Freshwater snail</name>
    <dbReference type="NCBI Taxonomy" id="112525"/>
    <lineage>
        <taxon>Eukaryota</taxon>
        <taxon>Metazoa</taxon>
        <taxon>Spiralia</taxon>
        <taxon>Lophotrochozoa</taxon>
        <taxon>Mollusca</taxon>
        <taxon>Gastropoda</taxon>
        <taxon>Heterobranchia</taxon>
        <taxon>Euthyneura</taxon>
        <taxon>Panpulmonata</taxon>
        <taxon>Hygrophila</taxon>
        <taxon>Lymnaeoidea</taxon>
        <taxon>Planorbidae</taxon>
        <taxon>Biomphalaria</taxon>
    </lineage>
</organism>
<comment type="caution">
    <text evidence="2">The sequence shown here is derived from an EMBL/GenBank/DDBJ whole genome shotgun (WGS) entry which is preliminary data.</text>
</comment>
<evidence type="ECO:0000256" key="1">
    <source>
        <dbReference type="SAM" id="MobiDB-lite"/>
    </source>
</evidence>
<dbReference type="EMBL" id="JASAOG010000215">
    <property type="protein sequence ID" value="KAK0043501.1"/>
    <property type="molecule type" value="Genomic_DNA"/>
</dbReference>
<protein>
    <submittedName>
        <fullName evidence="2">Uncharacterized protein</fullName>
    </submittedName>
</protein>
<proteinExistence type="predicted"/>
<accession>A0AAD8AW27</accession>
<evidence type="ECO:0000313" key="2">
    <source>
        <dbReference type="EMBL" id="KAK0043501.1"/>
    </source>
</evidence>
<feature type="compositionally biased region" description="Polar residues" evidence="1">
    <location>
        <begin position="39"/>
        <end position="54"/>
    </location>
</feature>
<sequence length="367" mass="41012">MADTPPPSKEPEKLKSIGTSGDNEEDSEAPGNSRDADSCTATGGCSLPTSDETSAKSLGDFEFSSSKFSFDSHPEADAIHLPHSKDNPLSELGVNSRTDQNGCTGATSYDISLDMRHHLRSNKVATNEMLGQRMPMNILPEDHRRVNNTEVPVGIAERQFSFQSKPSFKESLSPIHVQLPTQESLVRPDAVYRIHPCLNTPFDEKPYFSLEDNTNISVTCPGATAMTAKIDTSPTQSTANNEVVKAAPPISSSSSLISVRSEIPDNCLVRKLPRKIIKLVADHLQVRQSQGTWKELVELHDWNYDRTYLFEHQNHQEGIFYSLLREPEFQDYNLEKLRQDLYHLPRKDILHDLNEMISAHNENALSA</sequence>
<feature type="region of interest" description="Disordered" evidence="1">
    <location>
        <begin position="1"/>
        <end position="54"/>
    </location>
</feature>
<reference evidence="2" key="2">
    <citation type="submission" date="2023-04" db="EMBL/GenBank/DDBJ databases">
        <authorList>
            <person name="Bu L."/>
            <person name="Lu L."/>
            <person name="Laidemitt M.R."/>
            <person name="Zhang S.M."/>
            <person name="Mutuku M."/>
            <person name="Mkoji G."/>
            <person name="Steinauer M."/>
            <person name="Loker E.S."/>
        </authorList>
    </citation>
    <scope>NUCLEOTIDE SEQUENCE</scope>
    <source>
        <strain evidence="2">KasaAsao</strain>
        <tissue evidence="2">Whole Snail</tissue>
    </source>
</reference>
<reference evidence="2" key="1">
    <citation type="journal article" date="2023" name="PLoS Negl. Trop. Dis.">
        <title>A genome sequence for Biomphalaria pfeifferi, the major vector snail for the human-infecting parasite Schistosoma mansoni.</title>
        <authorList>
            <person name="Bu L."/>
            <person name="Lu L."/>
            <person name="Laidemitt M.R."/>
            <person name="Zhang S.M."/>
            <person name="Mutuku M."/>
            <person name="Mkoji G."/>
            <person name="Steinauer M."/>
            <person name="Loker E.S."/>
        </authorList>
    </citation>
    <scope>NUCLEOTIDE SEQUENCE</scope>
    <source>
        <strain evidence="2">KasaAsao</strain>
    </source>
</reference>
<dbReference type="Proteomes" id="UP001233172">
    <property type="component" value="Unassembled WGS sequence"/>
</dbReference>
<keyword evidence="3" id="KW-1185">Reference proteome</keyword>
<evidence type="ECO:0000313" key="3">
    <source>
        <dbReference type="Proteomes" id="UP001233172"/>
    </source>
</evidence>
<name>A0AAD8AW27_BIOPF</name>
<gene>
    <name evidence="2" type="ORF">Bpfe_027064</name>
</gene>